<dbReference type="Proteomes" id="UP001054837">
    <property type="component" value="Unassembled WGS sequence"/>
</dbReference>
<sequence>MIYLIQKDRLVHPSYHSRQTPTNDHVVPTVKKMDRRKDCASFKNYRCDQKDDNMLGFLASGSPKAVYYRQPAAAYHDAPMSNRTIMHR</sequence>
<evidence type="ECO:0000313" key="1">
    <source>
        <dbReference type="EMBL" id="GIY23762.1"/>
    </source>
</evidence>
<comment type="caution">
    <text evidence="1">The sequence shown here is derived from an EMBL/GenBank/DDBJ whole genome shotgun (WGS) entry which is preliminary data.</text>
</comment>
<protein>
    <submittedName>
        <fullName evidence="1">Uncharacterized protein</fullName>
    </submittedName>
</protein>
<gene>
    <name evidence="1" type="ORF">CDAR_418061</name>
</gene>
<accession>A0AAV4RTJ3</accession>
<dbReference type="AlphaFoldDB" id="A0AAV4RTJ3"/>
<reference evidence="1 2" key="1">
    <citation type="submission" date="2021-06" db="EMBL/GenBank/DDBJ databases">
        <title>Caerostris darwini draft genome.</title>
        <authorList>
            <person name="Kono N."/>
            <person name="Arakawa K."/>
        </authorList>
    </citation>
    <scope>NUCLEOTIDE SEQUENCE [LARGE SCALE GENOMIC DNA]</scope>
</reference>
<dbReference type="EMBL" id="BPLQ01006581">
    <property type="protein sequence ID" value="GIY23762.1"/>
    <property type="molecule type" value="Genomic_DNA"/>
</dbReference>
<organism evidence="1 2">
    <name type="scientific">Caerostris darwini</name>
    <dbReference type="NCBI Taxonomy" id="1538125"/>
    <lineage>
        <taxon>Eukaryota</taxon>
        <taxon>Metazoa</taxon>
        <taxon>Ecdysozoa</taxon>
        <taxon>Arthropoda</taxon>
        <taxon>Chelicerata</taxon>
        <taxon>Arachnida</taxon>
        <taxon>Araneae</taxon>
        <taxon>Araneomorphae</taxon>
        <taxon>Entelegynae</taxon>
        <taxon>Araneoidea</taxon>
        <taxon>Araneidae</taxon>
        <taxon>Caerostris</taxon>
    </lineage>
</organism>
<keyword evidence="2" id="KW-1185">Reference proteome</keyword>
<evidence type="ECO:0000313" key="2">
    <source>
        <dbReference type="Proteomes" id="UP001054837"/>
    </source>
</evidence>
<proteinExistence type="predicted"/>
<name>A0AAV4RTJ3_9ARAC</name>